<evidence type="ECO:0000256" key="2">
    <source>
        <dbReference type="ARBA" id="ARBA00022801"/>
    </source>
</evidence>
<dbReference type="EMBL" id="CP043028">
    <property type="protein sequence ID" value="QFJ53492.1"/>
    <property type="molecule type" value="Genomic_DNA"/>
</dbReference>
<dbReference type="FunFam" id="3.90.400.10:FF:000002">
    <property type="entry name" value="Sucrose isomerase"/>
    <property type="match status" value="1"/>
</dbReference>
<dbReference type="PANTHER" id="PTHR10357:SF179">
    <property type="entry name" value="NEUTRAL AND BASIC AMINO ACID TRANSPORT PROTEIN RBAT"/>
    <property type="match status" value="1"/>
</dbReference>
<accession>A0A5P6VM56</accession>
<dbReference type="KEGG" id="pxv:FXF36_00690"/>
<dbReference type="PANTHER" id="PTHR10357">
    <property type="entry name" value="ALPHA-AMYLASE FAMILY MEMBER"/>
    <property type="match status" value="1"/>
</dbReference>
<dbReference type="GO" id="GO:0009313">
    <property type="term" value="P:oligosaccharide catabolic process"/>
    <property type="evidence" value="ECO:0007669"/>
    <property type="project" value="TreeGrafter"/>
</dbReference>
<dbReference type="CDD" id="cd11333">
    <property type="entry name" value="AmyAc_SI_OligoGlu_DGase"/>
    <property type="match status" value="1"/>
</dbReference>
<evidence type="ECO:0000313" key="5">
    <source>
        <dbReference type="EMBL" id="QFJ53492.1"/>
    </source>
</evidence>
<evidence type="ECO:0000313" key="6">
    <source>
        <dbReference type="Proteomes" id="UP000327030"/>
    </source>
</evidence>
<proteinExistence type="inferred from homology"/>
<dbReference type="InterPro" id="IPR013780">
    <property type="entry name" value="Glyco_hydro_b"/>
</dbReference>
<sequence>MATASNKKWWKNSIVYQIYPRSFCDSNGDGIGDIPGIISKLHYLKDLGVDIIWLSPVYQSPGYDNGYDISDYKGINPEYGTMEDMERLISRAKRLGIKIIMDLVINHTSDEHEWFKKALDGDEKYRDFYYFREGKGRKRPNNWGSFFGGAAWSKTDKGDYYLHLFSKKQPDLNWHNPEVYNEITDIMRFWLDKGIAGFRCDVINIIYKTSLDNGKKHLALTGKEYYLNTEGCHDLLRRFNEDVWSKYKTFIVGETVLVTPDDAKQLCDEEKRELDTVFFFEHMDVDSRGGIKWFKKRYKPYKLIKVLDKWQNALEIPANYLENHDQVRSINHFGNTKEYWEKSAKLLCGLNLSLKGIPFIYEGEEIGMTNGDFRGLSDIRDIESYNVNKALKRMLLTHSIRRKIILRTSRDNARTPVQWDSTDNAGFTNGEPWLKINENKSFINVASESDDENSILNFYKKMIEFRKNSKALSEGTYRKVASPSDVFIYTREAKEERLYVYCNLTSYPREVEFYGDRIIFGNYDEDDRQDFILQPYEYRIVASNI</sequence>
<dbReference type="Gene3D" id="3.90.400.10">
    <property type="entry name" value="Oligo-1,6-glucosidase, Domain 2"/>
    <property type="match status" value="1"/>
</dbReference>
<dbReference type="GO" id="GO:0004556">
    <property type="term" value="F:alpha-amylase activity"/>
    <property type="evidence" value="ECO:0007669"/>
    <property type="project" value="TreeGrafter"/>
</dbReference>
<comment type="similarity">
    <text evidence="1">Belongs to the glycosyl hydrolase 13 family.</text>
</comment>
<dbReference type="RefSeq" id="WP_151621996.1">
    <property type="nucleotide sequence ID" value="NZ_CP043028.1"/>
</dbReference>
<reference evidence="6" key="1">
    <citation type="submission" date="2019-08" db="EMBL/GenBank/DDBJ databases">
        <title>Complete Genome Sequence of the Polysaccharide-Degrading Rumen Bacterium Pseudobutyrivibrio xylanivorans MA3014.</title>
        <authorList>
            <person name="Palevich N."/>
            <person name="Maclean P.H."/>
            <person name="Kelly W.J."/>
            <person name="Leahy S.C."/>
            <person name="Rakonjac J."/>
            <person name="Attwood G.T."/>
        </authorList>
    </citation>
    <scope>NUCLEOTIDE SEQUENCE [LARGE SCALE GENOMIC DNA]</scope>
    <source>
        <strain evidence="6">MA3014</strain>
    </source>
</reference>
<organism evidence="5 6">
    <name type="scientific">Pseudobutyrivibrio xylanivorans</name>
    <dbReference type="NCBI Taxonomy" id="185007"/>
    <lineage>
        <taxon>Bacteria</taxon>
        <taxon>Bacillati</taxon>
        <taxon>Bacillota</taxon>
        <taxon>Clostridia</taxon>
        <taxon>Lachnospirales</taxon>
        <taxon>Lachnospiraceae</taxon>
        <taxon>Pseudobutyrivibrio</taxon>
    </lineage>
</organism>
<gene>
    <name evidence="5" type="primary">amy13A</name>
    <name evidence="5" type="ORF">FXF36_00690</name>
</gene>
<dbReference type="InterPro" id="IPR045857">
    <property type="entry name" value="O16G_dom_2"/>
</dbReference>
<dbReference type="Pfam" id="PF00128">
    <property type="entry name" value="Alpha-amylase"/>
    <property type="match status" value="1"/>
</dbReference>
<keyword evidence="3" id="KW-0326">Glycosidase</keyword>
<dbReference type="InterPro" id="IPR017853">
    <property type="entry name" value="GH"/>
</dbReference>
<dbReference type="Gene3D" id="3.20.20.80">
    <property type="entry name" value="Glycosidases"/>
    <property type="match status" value="1"/>
</dbReference>
<feature type="domain" description="Glycosyl hydrolase family 13 catalytic" evidence="4">
    <location>
        <begin position="17"/>
        <end position="414"/>
    </location>
</feature>
<evidence type="ECO:0000256" key="1">
    <source>
        <dbReference type="ARBA" id="ARBA00008061"/>
    </source>
</evidence>
<dbReference type="FunFam" id="3.20.20.80:FF:000064">
    <property type="entry name" value="Oligo-1,6-glucosidase"/>
    <property type="match status" value="2"/>
</dbReference>
<protein>
    <submittedName>
        <fullName evidence="5">Alpha-amylase</fullName>
    </submittedName>
</protein>
<name>A0A5P6VM56_PSEXY</name>
<dbReference type="InterPro" id="IPR006047">
    <property type="entry name" value="GH13_cat_dom"/>
</dbReference>
<dbReference type="SUPFAM" id="SSF51011">
    <property type="entry name" value="Glycosyl hydrolase domain"/>
    <property type="match status" value="1"/>
</dbReference>
<evidence type="ECO:0000259" key="4">
    <source>
        <dbReference type="SMART" id="SM00642"/>
    </source>
</evidence>
<dbReference type="Gene3D" id="2.60.40.1180">
    <property type="entry name" value="Golgi alpha-mannosidase II"/>
    <property type="match status" value="1"/>
</dbReference>
<dbReference type="SUPFAM" id="SSF51445">
    <property type="entry name" value="(Trans)glycosidases"/>
    <property type="match status" value="1"/>
</dbReference>
<dbReference type="AlphaFoldDB" id="A0A5P6VM56"/>
<dbReference type="OrthoDB" id="9805159at2"/>
<keyword evidence="2" id="KW-0378">Hydrolase</keyword>
<dbReference type="Proteomes" id="UP000327030">
    <property type="component" value="Chromosome 1"/>
</dbReference>
<dbReference type="SMART" id="SM00642">
    <property type="entry name" value="Aamy"/>
    <property type="match status" value="1"/>
</dbReference>
<evidence type="ECO:0000256" key="3">
    <source>
        <dbReference type="ARBA" id="ARBA00023295"/>
    </source>
</evidence>